<proteinExistence type="predicted"/>
<comment type="caution">
    <text evidence="1">The sequence shown here is derived from an EMBL/GenBank/DDBJ whole genome shotgun (WGS) entry which is preliminary data.</text>
</comment>
<organism evidence="1 2">
    <name type="scientific">Persea americana</name>
    <name type="common">Avocado</name>
    <dbReference type="NCBI Taxonomy" id="3435"/>
    <lineage>
        <taxon>Eukaryota</taxon>
        <taxon>Viridiplantae</taxon>
        <taxon>Streptophyta</taxon>
        <taxon>Embryophyta</taxon>
        <taxon>Tracheophyta</taxon>
        <taxon>Spermatophyta</taxon>
        <taxon>Magnoliopsida</taxon>
        <taxon>Magnoliidae</taxon>
        <taxon>Laurales</taxon>
        <taxon>Lauraceae</taxon>
        <taxon>Persea</taxon>
    </lineage>
</organism>
<accession>A0ACC2M050</accession>
<name>A0ACC2M050_PERAE</name>
<dbReference type="EMBL" id="CM056811">
    <property type="protein sequence ID" value="KAJ8638684.1"/>
    <property type="molecule type" value="Genomic_DNA"/>
</dbReference>
<dbReference type="Proteomes" id="UP001234297">
    <property type="component" value="Chromosome 3"/>
</dbReference>
<evidence type="ECO:0000313" key="2">
    <source>
        <dbReference type="Proteomes" id="UP001234297"/>
    </source>
</evidence>
<reference evidence="1 2" key="1">
    <citation type="journal article" date="2022" name="Hortic Res">
        <title>A haplotype resolved chromosomal level avocado genome allows analysis of novel avocado genes.</title>
        <authorList>
            <person name="Nath O."/>
            <person name="Fletcher S.J."/>
            <person name="Hayward A."/>
            <person name="Shaw L.M."/>
            <person name="Masouleh A.K."/>
            <person name="Furtado A."/>
            <person name="Henry R.J."/>
            <person name="Mitter N."/>
        </authorList>
    </citation>
    <scope>NUCLEOTIDE SEQUENCE [LARGE SCALE GENOMIC DNA]</scope>
    <source>
        <strain evidence="2">cv. Hass</strain>
    </source>
</reference>
<keyword evidence="2" id="KW-1185">Reference proteome</keyword>
<sequence length="221" mass="25271">MVSECKRQEDEYGMGDYLVENDSQYFSVKQRNGLVCCDDLKGLKLSEDCLWQRYVEYLNGVSFVELTMRETVMGHGQKKKRGGMILGCEDWWVKNSDLKKKDSHDQIFERNVGLDALPPSFVAGMKARKKRREKINSAKLRIGEIIQPAAAGLDGEKVVSSFEKLEARKEWKQGFIDSEDCIIELLLLLGANEEQVEQGHYNTLLDLHFFNSVGGERLAFH</sequence>
<protein>
    <submittedName>
        <fullName evidence="1">Uncharacterized protein</fullName>
    </submittedName>
</protein>
<gene>
    <name evidence="1" type="ORF">MRB53_012951</name>
</gene>
<evidence type="ECO:0000313" key="1">
    <source>
        <dbReference type="EMBL" id="KAJ8638684.1"/>
    </source>
</evidence>